<organism evidence="2">
    <name type="scientific">Zea mays</name>
    <name type="common">Maize</name>
    <dbReference type="NCBI Taxonomy" id="4577"/>
    <lineage>
        <taxon>Eukaryota</taxon>
        <taxon>Viridiplantae</taxon>
        <taxon>Streptophyta</taxon>
        <taxon>Embryophyta</taxon>
        <taxon>Tracheophyta</taxon>
        <taxon>Spermatophyta</taxon>
        <taxon>Magnoliopsida</taxon>
        <taxon>Liliopsida</taxon>
        <taxon>Poales</taxon>
        <taxon>Poaceae</taxon>
        <taxon>PACMAD clade</taxon>
        <taxon>Panicoideae</taxon>
        <taxon>Andropogonodae</taxon>
        <taxon>Andropogoneae</taxon>
        <taxon>Tripsacinae</taxon>
        <taxon>Zea</taxon>
    </lineage>
</organism>
<dbReference type="EMBL" id="CM000784">
    <property type="protein sequence ID" value="AQK89901.1"/>
    <property type="molecule type" value="Genomic_DNA"/>
</dbReference>
<sequence>MARFVDPLVVGRVIGEVVDLFVPSISMTVAYDGPKDISNGCLLKPSATAAPPLVRISGRRNDLYTLIMTDPDAPSPSNPTMREYLHWYVYTALMMPNFFSLATHVRMHVRFSLRQFAAAYVCRIVINIPGGTDATKGEEVVEYMGPRPPVGIHRYVLVLFEQKTRVHAEAPGDRANFKTRAFAAAHELGLPTAVVYFNAQKEPASRRR</sequence>
<dbReference type="AlphaFoldDB" id="A0A1D6FD00"/>
<evidence type="ECO:0000256" key="1">
    <source>
        <dbReference type="ARBA" id="ARBA00007091"/>
    </source>
</evidence>
<dbReference type="InterPro" id="IPR036610">
    <property type="entry name" value="PEBP-like_sf"/>
</dbReference>
<dbReference type="IntAct" id="A0A1D6FD00">
    <property type="interactions" value="4"/>
</dbReference>
<protein>
    <submittedName>
        <fullName evidence="2">Protein MOTHER of FT and TFL1</fullName>
    </submittedName>
</protein>
<dbReference type="ExpressionAtlas" id="A0A1D6FD00">
    <property type="expression patterns" value="baseline and differential"/>
</dbReference>
<dbReference type="Pfam" id="PF01161">
    <property type="entry name" value="PBP"/>
    <property type="match status" value="1"/>
</dbReference>
<gene>
    <name evidence="2" type="ORF">ZEAMMB73_Zm00001d008446</name>
</gene>
<dbReference type="PANTHER" id="PTHR11362">
    <property type="entry name" value="PHOSPHATIDYLETHANOLAMINE-BINDING PROTEIN"/>
    <property type="match status" value="1"/>
</dbReference>
<dbReference type="STRING" id="4577.A0A1D6FD00"/>
<comment type="similarity">
    <text evidence="1">Belongs to the phosphatidylethanolamine-binding protein family.</text>
</comment>
<dbReference type="InterPro" id="IPR035810">
    <property type="entry name" value="PEBP_euk"/>
</dbReference>
<dbReference type="FunCoup" id="A0A1D6FD00">
    <property type="interactions" value="1610"/>
</dbReference>
<proteinExistence type="inferred from homology"/>
<dbReference type="CDD" id="cd00866">
    <property type="entry name" value="PEBP_euk"/>
    <property type="match status" value="1"/>
</dbReference>
<dbReference type="Gene3D" id="3.90.280.10">
    <property type="entry name" value="PEBP-like"/>
    <property type="match status" value="1"/>
</dbReference>
<name>A0A1D6FD00_MAIZE</name>
<dbReference type="PROSITE" id="PS01220">
    <property type="entry name" value="PBP"/>
    <property type="match status" value="1"/>
</dbReference>
<dbReference type="SUPFAM" id="SSF49777">
    <property type="entry name" value="PEBP-like"/>
    <property type="match status" value="1"/>
</dbReference>
<accession>A0A1D6FD00</accession>
<dbReference type="PANTHER" id="PTHR11362:SF42">
    <property type="entry name" value="PROTEIN MOTHER OF FT AND TFL1 HOMOLOG 2"/>
    <property type="match status" value="1"/>
</dbReference>
<dbReference type="SMR" id="A0A1D6FD00"/>
<dbReference type="InterPro" id="IPR001858">
    <property type="entry name" value="Phosphatidylethanolamine-bd_CS"/>
</dbReference>
<reference evidence="2" key="1">
    <citation type="submission" date="2015-12" db="EMBL/GenBank/DDBJ databases">
        <title>Update maize B73 reference genome by single molecule sequencing technologies.</title>
        <authorList>
            <consortium name="Maize Genome Sequencing Project"/>
            <person name="Ware D."/>
        </authorList>
    </citation>
    <scope>NUCLEOTIDE SEQUENCE</scope>
    <source>
        <tissue evidence="2">Seedling</tissue>
    </source>
</reference>
<dbReference type="InParanoid" id="A0A1D6FD00"/>
<dbReference type="OMA" id="APTHREW"/>
<evidence type="ECO:0000313" key="2">
    <source>
        <dbReference type="EMBL" id="AQK89901.1"/>
    </source>
</evidence>
<dbReference type="InterPro" id="IPR008914">
    <property type="entry name" value="PEBP"/>
</dbReference>